<proteinExistence type="predicted"/>
<accession>A0A1V8SYC8</accession>
<feature type="region of interest" description="Disordered" evidence="1">
    <location>
        <begin position="405"/>
        <end position="425"/>
    </location>
</feature>
<dbReference type="InParanoid" id="A0A1V8SYC8"/>
<evidence type="ECO:0000313" key="3">
    <source>
        <dbReference type="Proteomes" id="UP000192596"/>
    </source>
</evidence>
<keyword evidence="3" id="KW-1185">Reference proteome</keyword>
<organism evidence="2 3">
    <name type="scientific">Cryoendolithus antarcticus</name>
    <dbReference type="NCBI Taxonomy" id="1507870"/>
    <lineage>
        <taxon>Eukaryota</taxon>
        <taxon>Fungi</taxon>
        <taxon>Dikarya</taxon>
        <taxon>Ascomycota</taxon>
        <taxon>Pezizomycotina</taxon>
        <taxon>Dothideomycetes</taxon>
        <taxon>Dothideomycetidae</taxon>
        <taxon>Cladosporiales</taxon>
        <taxon>Cladosporiaceae</taxon>
        <taxon>Cryoendolithus</taxon>
    </lineage>
</organism>
<gene>
    <name evidence="2" type="ORF">B0A48_10767</name>
</gene>
<dbReference type="AlphaFoldDB" id="A0A1V8SYC8"/>
<dbReference type="EMBL" id="NAJO01000022">
    <property type="protein sequence ID" value="OQO04157.1"/>
    <property type="molecule type" value="Genomic_DNA"/>
</dbReference>
<comment type="caution">
    <text evidence="2">The sequence shown here is derived from an EMBL/GenBank/DDBJ whole genome shotgun (WGS) entry which is preliminary data.</text>
</comment>
<feature type="compositionally biased region" description="Polar residues" evidence="1">
    <location>
        <begin position="415"/>
        <end position="425"/>
    </location>
</feature>
<sequence length="543" mass="60300">MDPHYFLLSNGERVAYTHMEGEDNSAGIDITGKRVNWITEYYSMIEKSFPNVVRELDGNEGVVDSSSETVGGSSASCLRLRGSTRTGLYVLADEGRPPPTREERDPLYIDLTTCRQFMLENGDRVLYTGGDSNMKRFHERSDFIGKSVDLSPIGGAERVQVRIARELQDQEKSTVLSKHGPTECDSTFPYILKGAPTSFMYTIRHNNIDGLDRARARSIAAERAEQERFYATAGKRVDTMTCREFLLSNGERVIYVPETATIERGHKTKPFDGLVIHWNPDNDTLGQKKAFIVREVETEERSKAISPNGPSDDMPTAPHVLTGTIKGGLYTLPPRVPAQDPTRATPDVPPHSPLGHANIGRLFPVVSVTDISTEFQDRLLQSNMDYDSDLSSYLVLVDSLTERYEHASSPGGGMSNTSSPFQNQDPHACASLLRQSRQQTGSDLNFEYFIILDSRSLEDVAVLMVEAIRADEDDDAGDAAAGGESYPQALRVLTLRAEMAMVNARFLYYTVEGTMREDIEELEDAASGDGVLRDRQWEGARDS</sequence>
<dbReference type="OrthoDB" id="4483229at2759"/>
<protein>
    <submittedName>
        <fullName evidence="2">Uncharacterized protein</fullName>
    </submittedName>
</protein>
<name>A0A1V8SYC8_9PEZI</name>
<evidence type="ECO:0000313" key="2">
    <source>
        <dbReference type="EMBL" id="OQO04157.1"/>
    </source>
</evidence>
<evidence type="ECO:0000256" key="1">
    <source>
        <dbReference type="SAM" id="MobiDB-lite"/>
    </source>
</evidence>
<reference evidence="3" key="1">
    <citation type="submission" date="2017-03" db="EMBL/GenBank/DDBJ databases">
        <title>Genomes of endolithic fungi from Antarctica.</title>
        <authorList>
            <person name="Coleine C."/>
            <person name="Masonjones S."/>
            <person name="Stajich J.E."/>
        </authorList>
    </citation>
    <scope>NUCLEOTIDE SEQUENCE [LARGE SCALE GENOMIC DNA]</scope>
    <source>
        <strain evidence="3">CCFEE 5527</strain>
    </source>
</reference>
<dbReference type="Proteomes" id="UP000192596">
    <property type="component" value="Unassembled WGS sequence"/>
</dbReference>